<evidence type="ECO:0000313" key="2">
    <source>
        <dbReference type="EMBL" id="MFD1948513.1"/>
    </source>
</evidence>
<dbReference type="SMART" id="SM00065">
    <property type="entry name" value="GAF"/>
    <property type="match status" value="1"/>
</dbReference>
<keyword evidence="3" id="KW-1185">Reference proteome</keyword>
<dbReference type="RefSeq" id="WP_343920639.1">
    <property type="nucleotide sequence ID" value="NZ_BAAAJT010000002.1"/>
</dbReference>
<dbReference type="InterPro" id="IPR029016">
    <property type="entry name" value="GAF-like_dom_sf"/>
</dbReference>
<comment type="caution">
    <text evidence="2">The sequence shown here is derived from an EMBL/GenBank/DDBJ whole genome shotgun (WGS) entry which is preliminary data.</text>
</comment>
<protein>
    <submittedName>
        <fullName evidence="2">GAF domain-containing protein</fullName>
    </submittedName>
</protein>
<dbReference type="Gene3D" id="3.30.450.40">
    <property type="match status" value="1"/>
</dbReference>
<feature type="domain" description="GAF" evidence="1">
    <location>
        <begin position="2"/>
        <end position="155"/>
    </location>
</feature>
<sequence length="172" mass="17424">MSDRAALRTAVAAVRALYDAAACSLALVDEDGSTLVYVVADGVGADEIVGVSLPVSRGIAGWTAMSGQPMVVSEVAADARFARDVAESTHYVPTTILTAPLFDADGEASGVVSVLDPGVVADREWTLAVLGTLAAVMGLLVATGDGTPGTEDQARLAALGRRVLDAVEDLGP</sequence>
<evidence type="ECO:0000313" key="3">
    <source>
        <dbReference type="Proteomes" id="UP001597351"/>
    </source>
</evidence>
<dbReference type="InterPro" id="IPR003018">
    <property type="entry name" value="GAF"/>
</dbReference>
<dbReference type="EMBL" id="JBHUGD010000003">
    <property type="protein sequence ID" value="MFD1948513.1"/>
    <property type="molecule type" value="Genomic_DNA"/>
</dbReference>
<dbReference type="Pfam" id="PF01590">
    <property type="entry name" value="GAF"/>
    <property type="match status" value="1"/>
</dbReference>
<evidence type="ECO:0000259" key="1">
    <source>
        <dbReference type="SMART" id="SM00065"/>
    </source>
</evidence>
<reference evidence="3" key="1">
    <citation type="journal article" date="2019" name="Int. J. Syst. Evol. Microbiol.">
        <title>The Global Catalogue of Microorganisms (GCM) 10K type strain sequencing project: providing services to taxonomists for standard genome sequencing and annotation.</title>
        <authorList>
            <consortium name="The Broad Institute Genomics Platform"/>
            <consortium name="The Broad Institute Genome Sequencing Center for Infectious Disease"/>
            <person name="Wu L."/>
            <person name="Ma J."/>
        </authorList>
    </citation>
    <scope>NUCLEOTIDE SEQUENCE [LARGE SCALE GENOMIC DNA]</scope>
    <source>
        <strain evidence="3">CGMCC 1.12477</strain>
    </source>
</reference>
<name>A0ABW4TRC8_9ACTN</name>
<proteinExistence type="predicted"/>
<gene>
    <name evidence="2" type="ORF">ACFSDE_17045</name>
</gene>
<organism evidence="2 3">
    <name type="scientific">Nocardioides aestuarii</name>
    <dbReference type="NCBI Taxonomy" id="252231"/>
    <lineage>
        <taxon>Bacteria</taxon>
        <taxon>Bacillati</taxon>
        <taxon>Actinomycetota</taxon>
        <taxon>Actinomycetes</taxon>
        <taxon>Propionibacteriales</taxon>
        <taxon>Nocardioidaceae</taxon>
        <taxon>Nocardioides</taxon>
    </lineage>
</organism>
<accession>A0ABW4TRC8</accession>
<dbReference type="Proteomes" id="UP001597351">
    <property type="component" value="Unassembled WGS sequence"/>
</dbReference>
<dbReference type="SUPFAM" id="SSF55781">
    <property type="entry name" value="GAF domain-like"/>
    <property type="match status" value="1"/>
</dbReference>